<gene>
    <name evidence="9" type="primary">lacF_52</name>
    <name evidence="9" type="ORF">SDC9_109044</name>
</gene>
<dbReference type="EMBL" id="VSSQ01018732">
    <property type="protein sequence ID" value="MPM62178.1"/>
    <property type="molecule type" value="Genomic_DNA"/>
</dbReference>
<keyword evidence="3" id="KW-1003">Cell membrane</keyword>
<dbReference type="PROSITE" id="PS50928">
    <property type="entry name" value="ABC_TM1"/>
    <property type="match status" value="1"/>
</dbReference>
<dbReference type="GO" id="GO:0005886">
    <property type="term" value="C:plasma membrane"/>
    <property type="evidence" value="ECO:0007669"/>
    <property type="project" value="UniProtKB-SubCell"/>
</dbReference>
<dbReference type="InterPro" id="IPR000515">
    <property type="entry name" value="MetI-like"/>
</dbReference>
<evidence type="ECO:0000256" key="4">
    <source>
        <dbReference type="ARBA" id="ARBA00022692"/>
    </source>
</evidence>
<keyword evidence="2" id="KW-0813">Transport</keyword>
<evidence type="ECO:0000256" key="6">
    <source>
        <dbReference type="ARBA" id="ARBA00023136"/>
    </source>
</evidence>
<accession>A0A645BAV7</accession>
<sequence length="300" mass="33706">MGSLNKQHDLHAAQRKESLAAWLFMLPFLALYAAFLLFPIFRGLYTSFTNARLVGTVRIIGLENYAEMLADKDFWGSMGNTLYFVLISTPTIVVVGFVLAMLINAKLKGTVFLRTAYFSSYVLSMSVVTGLWIFIFQPYTGLINTIITKFGGQEIFWLSTRGIVWLAILMTTVWWTVGFDMVLFLAALQNIPTEMYEAAEIDGASKAQVLFKITIPMLRESTVLVVMLQMIASFKLFGQTYLMAGGGPGTHTRTIVHYIYESGFTNRRLGYASTMSIAFFLVVLGFSLLQRKLFANKEGR</sequence>
<evidence type="ECO:0000256" key="5">
    <source>
        <dbReference type="ARBA" id="ARBA00022989"/>
    </source>
</evidence>
<dbReference type="PANTHER" id="PTHR30193">
    <property type="entry name" value="ABC TRANSPORTER PERMEASE PROTEIN"/>
    <property type="match status" value="1"/>
</dbReference>
<keyword evidence="5 7" id="KW-1133">Transmembrane helix</keyword>
<comment type="subcellular location">
    <subcellularLocation>
        <location evidence="1">Cell membrane</location>
        <topology evidence="1">Multi-pass membrane protein</topology>
    </subcellularLocation>
</comment>
<dbReference type="InterPro" id="IPR035906">
    <property type="entry name" value="MetI-like_sf"/>
</dbReference>
<comment type="caution">
    <text evidence="9">The sequence shown here is derived from an EMBL/GenBank/DDBJ whole genome shotgun (WGS) entry which is preliminary data.</text>
</comment>
<keyword evidence="6 7" id="KW-0472">Membrane</keyword>
<dbReference type="InterPro" id="IPR051393">
    <property type="entry name" value="ABC_transporter_permease"/>
</dbReference>
<feature type="transmembrane region" description="Helical" evidence="7">
    <location>
        <begin position="163"/>
        <end position="188"/>
    </location>
</feature>
<name>A0A645BAV7_9ZZZZ</name>
<proteinExistence type="predicted"/>
<feature type="transmembrane region" description="Helical" evidence="7">
    <location>
        <begin position="269"/>
        <end position="289"/>
    </location>
</feature>
<evidence type="ECO:0000256" key="1">
    <source>
        <dbReference type="ARBA" id="ARBA00004651"/>
    </source>
</evidence>
<evidence type="ECO:0000313" key="9">
    <source>
        <dbReference type="EMBL" id="MPM62178.1"/>
    </source>
</evidence>
<dbReference type="Gene3D" id="1.10.3720.10">
    <property type="entry name" value="MetI-like"/>
    <property type="match status" value="1"/>
</dbReference>
<feature type="transmembrane region" description="Helical" evidence="7">
    <location>
        <begin position="209"/>
        <end position="232"/>
    </location>
</feature>
<protein>
    <submittedName>
        <fullName evidence="9">Lactose transport system permease protein LacF</fullName>
    </submittedName>
</protein>
<evidence type="ECO:0000259" key="8">
    <source>
        <dbReference type="PROSITE" id="PS50928"/>
    </source>
</evidence>
<reference evidence="9" key="1">
    <citation type="submission" date="2019-08" db="EMBL/GenBank/DDBJ databases">
        <authorList>
            <person name="Kucharzyk K."/>
            <person name="Murdoch R.W."/>
            <person name="Higgins S."/>
            <person name="Loffler F."/>
        </authorList>
    </citation>
    <scope>NUCLEOTIDE SEQUENCE</scope>
</reference>
<dbReference type="AlphaFoldDB" id="A0A645BAV7"/>
<dbReference type="Pfam" id="PF00528">
    <property type="entry name" value="BPD_transp_1"/>
    <property type="match status" value="1"/>
</dbReference>
<feature type="domain" description="ABC transmembrane type-1" evidence="8">
    <location>
        <begin position="78"/>
        <end position="290"/>
    </location>
</feature>
<dbReference type="SUPFAM" id="SSF161098">
    <property type="entry name" value="MetI-like"/>
    <property type="match status" value="1"/>
</dbReference>
<feature type="transmembrane region" description="Helical" evidence="7">
    <location>
        <begin position="82"/>
        <end position="103"/>
    </location>
</feature>
<dbReference type="PANTHER" id="PTHR30193:SF41">
    <property type="entry name" value="DIACETYLCHITOBIOSE UPTAKE SYSTEM PERMEASE PROTEIN NGCF"/>
    <property type="match status" value="1"/>
</dbReference>
<feature type="transmembrane region" description="Helical" evidence="7">
    <location>
        <begin position="115"/>
        <end position="135"/>
    </location>
</feature>
<dbReference type="CDD" id="cd06261">
    <property type="entry name" value="TM_PBP2"/>
    <property type="match status" value="1"/>
</dbReference>
<organism evidence="9">
    <name type="scientific">bioreactor metagenome</name>
    <dbReference type="NCBI Taxonomy" id="1076179"/>
    <lineage>
        <taxon>unclassified sequences</taxon>
        <taxon>metagenomes</taxon>
        <taxon>ecological metagenomes</taxon>
    </lineage>
</organism>
<keyword evidence="4 7" id="KW-0812">Transmembrane</keyword>
<feature type="transmembrane region" description="Helical" evidence="7">
    <location>
        <begin position="21"/>
        <end position="41"/>
    </location>
</feature>
<evidence type="ECO:0000256" key="3">
    <source>
        <dbReference type="ARBA" id="ARBA00022475"/>
    </source>
</evidence>
<evidence type="ECO:0000256" key="7">
    <source>
        <dbReference type="SAM" id="Phobius"/>
    </source>
</evidence>
<evidence type="ECO:0000256" key="2">
    <source>
        <dbReference type="ARBA" id="ARBA00022448"/>
    </source>
</evidence>
<dbReference type="GO" id="GO:0055085">
    <property type="term" value="P:transmembrane transport"/>
    <property type="evidence" value="ECO:0007669"/>
    <property type="project" value="InterPro"/>
</dbReference>